<comment type="caution">
    <text evidence="1">The sequence shown here is derived from an EMBL/GenBank/DDBJ whole genome shotgun (WGS) entry which is preliminary data.</text>
</comment>
<name>A0A9D4CRL3_DREPO</name>
<dbReference type="AlphaFoldDB" id="A0A9D4CRL3"/>
<reference evidence="1" key="2">
    <citation type="submission" date="2020-11" db="EMBL/GenBank/DDBJ databases">
        <authorList>
            <person name="McCartney M.A."/>
            <person name="Auch B."/>
            <person name="Kono T."/>
            <person name="Mallez S."/>
            <person name="Becker A."/>
            <person name="Gohl D.M."/>
            <person name="Silverstein K.A.T."/>
            <person name="Koren S."/>
            <person name="Bechman K.B."/>
            <person name="Herman A."/>
            <person name="Abrahante J.E."/>
            <person name="Garbe J."/>
        </authorList>
    </citation>
    <scope>NUCLEOTIDE SEQUENCE</scope>
    <source>
        <strain evidence="1">Duluth1</strain>
        <tissue evidence="1">Whole animal</tissue>
    </source>
</reference>
<dbReference type="EMBL" id="JAIWYP010000012">
    <property type="protein sequence ID" value="KAH3728975.1"/>
    <property type="molecule type" value="Genomic_DNA"/>
</dbReference>
<dbReference type="Proteomes" id="UP000828390">
    <property type="component" value="Unassembled WGS sequence"/>
</dbReference>
<keyword evidence="2" id="KW-1185">Reference proteome</keyword>
<accession>A0A9D4CRL3</accession>
<proteinExistence type="predicted"/>
<protein>
    <recommendedName>
        <fullName evidence="3">Cornifelin</fullName>
    </recommendedName>
</protein>
<organism evidence="1 2">
    <name type="scientific">Dreissena polymorpha</name>
    <name type="common">Zebra mussel</name>
    <name type="synonym">Mytilus polymorpha</name>
    <dbReference type="NCBI Taxonomy" id="45954"/>
    <lineage>
        <taxon>Eukaryota</taxon>
        <taxon>Metazoa</taxon>
        <taxon>Spiralia</taxon>
        <taxon>Lophotrochozoa</taxon>
        <taxon>Mollusca</taxon>
        <taxon>Bivalvia</taxon>
        <taxon>Autobranchia</taxon>
        <taxon>Heteroconchia</taxon>
        <taxon>Euheterodonta</taxon>
        <taxon>Imparidentia</taxon>
        <taxon>Neoheterodontei</taxon>
        <taxon>Myida</taxon>
        <taxon>Dreissenoidea</taxon>
        <taxon>Dreissenidae</taxon>
        <taxon>Dreissena</taxon>
    </lineage>
</organism>
<evidence type="ECO:0000313" key="1">
    <source>
        <dbReference type="EMBL" id="KAH3728975.1"/>
    </source>
</evidence>
<evidence type="ECO:0000313" key="2">
    <source>
        <dbReference type="Proteomes" id="UP000828390"/>
    </source>
</evidence>
<evidence type="ECO:0008006" key="3">
    <source>
        <dbReference type="Google" id="ProtNLM"/>
    </source>
</evidence>
<reference evidence="1" key="1">
    <citation type="journal article" date="2019" name="bioRxiv">
        <title>The Genome of the Zebra Mussel, Dreissena polymorpha: A Resource for Invasive Species Research.</title>
        <authorList>
            <person name="McCartney M.A."/>
            <person name="Auch B."/>
            <person name="Kono T."/>
            <person name="Mallez S."/>
            <person name="Zhang Y."/>
            <person name="Obille A."/>
            <person name="Becker A."/>
            <person name="Abrahante J.E."/>
            <person name="Garbe J."/>
            <person name="Badalamenti J.P."/>
            <person name="Herman A."/>
            <person name="Mangelson H."/>
            <person name="Liachko I."/>
            <person name="Sullivan S."/>
            <person name="Sone E.D."/>
            <person name="Koren S."/>
            <person name="Silverstein K.A.T."/>
            <person name="Beckman K.B."/>
            <person name="Gohl D.M."/>
        </authorList>
    </citation>
    <scope>NUCLEOTIDE SEQUENCE</scope>
    <source>
        <strain evidence="1">Duluth1</strain>
        <tissue evidence="1">Whole animal</tissue>
    </source>
</reference>
<gene>
    <name evidence="1" type="ORF">DPMN_054938</name>
</gene>
<sequence>MTIWCSGASTCALSIRVGDGFCMPFCVPDALLALRVRVRGLGDVKGTICNDCLVISFCGPCAVCQMQRELYAMGL</sequence>